<feature type="transmembrane region" description="Helical" evidence="1">
    <location>
        <begin position="72"/>
        <end position="95"/>
    </location>
</feature>
<keyword evidence="1" id="KW-0812">Transmembrane</keyword>
<dbReference type="Proteomes" id="UP000036168">
    <property type="component" value="Unassembled WGS sequence"/>
</dbReference>
<evidence type="ECO:0000313" key="7">
    <source>
        <dbReference type="Proteomes" id="UP001341297"/>
    </source>
</evidence>
<feature type="domain" description="Sigma factor regulator N-terminal" evidence="3">
    <location>
        <begin position="58"/>
        <end position="152"/>
    </location>
</feature>
<dbReference type="PATRIC" id="fig|1664069.3.peg.98"/>
<protein>
    <submittedName>
        <fullName evidence="4">Anti-sigma factor</fullName>
    </submittedName>
</protein>
<evidence type="ECO:0000259" key="2">
    <source>
        <dbReference type="Pfam" id="PF13791"/>
    </source>
</evidence>
<keyword evidence="1" id="KW-1133">Transmembrane helix</keyword>
<dbReference type="InterPro" id="IPR025672">
    <property type="entry name" value="Sigma_reg_C_dom"/>
</dbReference>
<dbReference type="InterPro" id="IPR029101">
    <property type="entry name" value="Sigma_reg_N"/>
</dbReference>
<dbReference type="RefSeq" id="WP_048353452.1">
    <property type="nucleotide sequence ID" value="NZ_CP023481.1"/>
</dbReference>
<dbReference type="Proteomes" id="UP001341297">
    <property type="component" value="Unassembled WGS sequence"/>
</dbReference>
<accession>A0A0J6F2T1</accession>
<reference evidence="4 6" key="1">
    <citation type="journal article" date="2015" name="Int. J. Syst. Evol. Microbiol.">
        <title>Bacillus glycinifermentans sp. nov., isolated from fermented soybean paste.</title>
        <authorList>
            <person name="Kim S.J."/>
            <person name="Dunlap C.A."/>
            <person name="Kwon S.W."/>
            <person name="Rooney A.P."/>
        </authorList>
    </citation>
    <scope>NUCLEOTIDE SEQUENCE [LARGE SCALE GENOMIC DNA]</scope>
    <source>
        <strain evidence="4 6">GO-13</strain>
    </source>
</reference>
<dbReference type="EMBL" id="JARRTL010000024">
    <property type="protein sequence ID" value="MEC0486774.1"/>
    <property type="molecule type" value="Genomic_DNA"/>
</dbReference>
<organism evidence="4 6">
    <name type="scientific">Bacillus glycinifermentans</name>
    <dbReference type="NCBI Taxonomy" id="1664069"/>
    <lineage>
        <taxon>Bacteria</taxon>
        <taxon>Bacillati</taxon>
        <taxon>Bacillota</taxon>
        <taxon>Bacilli</taxon>
        <taxon>Bacillales</taxon>
        <taxon>Bacillaceae</taxon>
        <taxon>Bacillus</taxon>
    </lineage>
</organism>
<comment type="caution">
    <text evidence="4">The sequence shown here is derived from an EMBL/GenBank/DDBJ whole genome shotgun (WGS) entry which is preliminary data.</text>
</comment>
<dbReference type="EMBL" id="LECW02000034">
    <property type="protein sequence ID" value="KRT92098.1"/>
    <property type="molecule type" value="Genomic_DNA"/>
</dbReference>
<dbReference type="Pfam" id="PF13800">
    <property type="entry name" value="Sigma_reg_N"/>
    <property type="match status" value="1"/>
</dbReference>
<evidence type="ECO:0000256" key="1">
    <source>
        <dbReference type="SAM" id="Phobius"/>
    </source>
</evidence>
<keyword evidence="7" id="KW-1185">Reference proteome</keyword>
<evidence type="ECO:0000259" key="3">
    <source>
        <dbReference type="Pfam" id="PF13800"/>
    </source>
</evidence>
<accession>A0A0J6EJB9</accession>
<reference evidence="4" key="2">
    <citation type="submission" date="2015-10" db="EMBL/GenBank/DDBJ databases">
        <authorList>
            <person name="Gilbert D.G."/>
        </authorList>
    </citation>
    <scope>NUCLEOTIDE SEQUENCE</scope>
    <source>
        <strain evidence="4">GO-13</strain>
    </source>
</reference>
<dbReference type="STRING" id="1664069.BGLY_1050"/>
<dbReference type="Pfam" id="PF13791">
    <property type="entry name" value="Sigma_reg_C"/>
    <property type="match status" value="1"/>
</dbReference>
<evidence type="ECO:0000313" key="6">
    <source>
        <dbReference type="Proteomes" id="UP000036168"/>
    </source>
</evidence>
<evidence type="ECO:0000313" key="4">
    <source>
        <dbReference type="EMBL" id="KRT92098.1"/>
    </source>
</evidence>
<sequence length="356" mass="40756">MNEDFKKRWEQYKNGELSEAEMIQVEEELEKLEAYQEMLDQEMKDENWDLSISPEKQKAILRYGKNKSYLRISTLAVISTLIILPLCTLGSYLYYGLGGHDSKGNELVQTASMTVAVTQPNIQIDTDALVNKVKLFGMKAQFPLKKQIGNVTKIVGNEEVDMFFDQLKPPQVQQYNQELSNEERYFVYPAGLKEKSVAKAKAILKQLPGGSVTEAFLSFERSYPTDELYDKLKGYDIRVLWNAIETEDDLKDHPYAEPIGFPGKDSGRIFKFQHPDQNENEQFKSALSYMAQHHKWAETISGRKDLKLAKRIDYVNQNGIHVYGAVVTGPSKEIERLIEKGPVKAAKVGEVELWNW</sequence>
<evidence type="ECO:0000313" key="5">
    <source>
        <dbReference type="EMBL" id="MEC0486774.1"/>
    </source>
</evidence>
<name>A0A0J6F2T1_9BACI</name>
<dbReference type="AlphaFoldDB" id="A0A0J6F2T1"/>
<feature type="domain" description="Sigma factor regulator C-terminal" evidence="2">
    <location>
        <begin position="204"/>
        <end position="350"/>
    </location>
</feature>
<gene>
    <name evidence="4" type="ORF">AB447_204040</name>
    <name evidence="5" type="ORF">P8828_18500</name>
</gene>
<reference evidence="5 7" key="3">
    <citation type="submission" date="2023-03" db="EMBL/GenBank/DDBJ databases">
        <title>Agriculturally important microbes genome sequencing.</title>
        <authorList>
            <person name="Dunlap C."/>
        </authorList>
    </citation>
    <scope>NUCLEOTIDE SEQUENCE [LARGE SCALE GENOMIC DNA]</scope>
    <source>
        <strain evidence="5 7">CBP-3203</strain>
    </source>
</reference>
<keyword evidence="1" id="KW-0472">Membrane</keyword>
<proteinExistence type="predicted"/>
<dbReference type="OrthoDB" id="2730366at2"/>